<dbReference type="SUPFAM" id="SSF53056">
    <property type="entry name" value="beta-carbonic anhydrase, cab"/>
    <property type="match status" value="1"/>
</dbReference>
<organism evidence="9 10">
    <name type="scientific">Pterulicium gracile</name>
    <dbReference type="NCBI Taxonomy" id="1884261"/>
    <lineage>
        <taxon>Eukaryota</taxon>
        <taxon>Fungi</taxon>
        <taxon>Dikarya</taxon>
        <taxon>Basidiomycota</taxon>
        <taxon>Agaricomycotina</taxon>
        <taxon>Agaricomycetes</taxon>
        <taxon>Agaricomycetidae</taxon>
        <taxon>Agaricales</taxon>
        <taxon>Pleurotineae</taxon>
        <taxon>Pterulaceae</taxon>
        <taxon>Pterulicium</taxon>
    </lineage>
</organism>
<dbReference type="InterPro" id="IPR001765">
    <property type="entry name" value="Carbonic_anhydrase"/>
</dbReference>
<comment type="function">
    <text evidence="8">Reversible hydration of carbon dioxide.</text>
</comment>
<dbReference type="EC" id="4.2.1.1" evidence="2 8"/>
<evidence type="ECO:0000256" key="8">
    <source>
        <dbReference type="RuleBase" id="RU003956"/>
    </source>
</evidence>
<keyword evidence="4 7" id="KW-0862">Zinc</keyword>
<evidence type="ECO:0000256" key="6">
    <source>
        <dbReference type="ARBA" id="ARBA00048348"/>
    </source>
</evidence>
<comment type="cofactor">
    <cofactor evidence="7">
        <name>Zn(2+)</name>
        <dbReference type="ChEBI" id="CHEBI:29105"/>
    </cofactor>
    <text evidence="7">Binds 1 zinc ion per subunit.</text>
</comment>
<comment type="similarity">
    <text evidence="1 8">Belongs to the beta-class carbonic anhydrase family.</text>
</comment>
<dbReference type="GO" id="GO:0008270">
    <property type="term" value="F:zinc ion binding"/>
    <property type="evidence" value="ECO:0007669"/>
    <property type="project" value="UniProtKB-UniRule"/>
</dbReference>
<sequence>MSTETHAAVARLLSSNSQWAADVHKSLPTFFKDSGKGQAPKILWIGCADSRVPESVVTASKPGDIFVHRNIANQFHLDDDNAMSILAFAVDQVQVEHVFIVGHSECGGAAASYNAVKSGVAPSSTTPLGRWLSPLIKLAESLGISEKPISVALPAIVVANVKRQVENVCKAPTITNAWSQKKNVWVHGLVYDLHTGRLDDLQVSRGP</sequence>
<evidence type="ECO:0000256" key="2">
    <source>
        <dbReference type="ARBA" id="ARBA00012925"/>
    </source>
</evidence>
<dbReference type="PANTHER" id="PTHR11002">
    <property type="entry name" value="CARBONIC ANHYDRASE"/>
    <property type="match status" value="1"/>
</dbReference>
<keyword evidence="10" id="KW-1185">Reference proteome</keyword>
<dbReference type="GO" id="GO:0071244">
    <property type="term" value="P:cellular response to carbon dioxide"/>
    <property type="evidence" value="ECO:0007669"/>
    <property type="project" value="TreeGrafter"/>
</dbReference>
<dbReference type="Proteomes" id="UP000305067">
    <property type="component" value="Unassembled WGS sequence"/>
</dbReference>
<keyword evidence="5 8" id="KW-0456">Lyase</keyword>
<feature type="binding site" evidence="7">
    <location>
        <position position="103"/>
    </location>
    <ligand>
        <name>Zn(2+)</name>
        <dbReference type="ChEBI" id="CHEBI:29105"/>
    </ligand>
</feature>
<feature type="binding site" evidence="7">
    <location>
        <position position="106"/>
    </location>
    <ligand>
        <name>Zn(2+)</name>
        <dbReference type="ChEBI" id="CHEBI:29105"/>
    </ligand>
</feature>
<feature type="binding site" evidence="7">
    <location>
        <position position="47"/>
    </location>
    <ligand>
        <name>Zn(2+)</name>
        <dbReference type="ChEBI" id="CHEBI:29105"/>
    </ligand>
</feature>
<dbReference type="SMART" id="SM00947">
    <property type="entry name" value="Pro_CA"/>
    <property type="match status" value="1"/>
</dbReference>
<dbReference type="STRING" id="1884261.A0A5C3QZR0"/>
<evidence type="ECO:0000313" key="9">
    <source>
        <dbReference type="EMBL" id="TFL07422.1"/>
    </source>
</evidence>
<dbReference type="CDD" id="cd00883">
    <property type="entry name" value="beta_CA_cladeA"/>
    <property type="match status" value="1"/>
</dbReference>
<comment type="catalytic activity">
    <reaction evidence="6 8">
        <text>hydrogencarbonate + H(+) = CO2 + H2O</text>
        <dbReference type="Rhea" id="RHEA:10748"/>
        <dbReference type="ChEBI" id="CHEBI:15377"/>
        <dbReference type="ChEBI" id="CHEBI:15378"/>
        <dbReference type="ChEBI" id="CHEBI:16526"/>
        <dbReference type="ChEBI" id="CHEBI:17544"/>
        <dbReference type="EC" id="4.2.1.1"/>
    </reaction>
</comment>
<gene>
    <name evidence="9" type="ORF">BDV98DRAFT_557845</name>
</gene>
<evidence type="ECO:0000256" key="5">
    <source>
        <dbReference type="ARBA" id="ARBA00023239"/>
    </source>
</evidence>
<evidence type="ECO:0000256" key="1">
    <source>
        <dbReference type="ARBA" id="ARBA00006217"/>
    </source>
</evidence>
<name>A0A5C3QZR0_9AGAR</name>
<dbReference type="InterPro" id="IPR036874">
    <property type="entry name" value="Carbonic_anhydrase_sf"/>
</dbReference>
<dbReference type="AlphaFoldDB" id="A0A5C3QZR0"/>
<dbReference type="GO" id="GO:0034599">
    <property type="term" value="P:cellular response to oxidative stress"/>
    <property type="evidence" value="ECO:0007669"/>
    <property type="project" value="TreeGrafter"/>
</dbReference>
<feature type="binding site" evidence="7">
    <location>
        <position position="49"/>
    </location>
    <ligand>
        <name>Zn(2+)</name>
        <dbReference type="ChEBI" id="CHEBI:29105"/>
    </ligand>
</feature>
<evidence type="ECO:0000256" key="7">
    <source>
        <dbReference type="PIRSR" id="PIRSR601765-1"/>
    </source>
</evidence>
<dbReference type="GO" id="GO:0004089">
    <property type="term" value="F:carbonate dehydratase activity"/>
    <property type="evidence" value="ECO:0007669"/>
    <property type="project" value="UniProtKB-UniRule"/>
</dbReference>
<dbReference type="OrthoDB" id="10248475at2759"/>
<keyword evidence="3 7" id="KW-0479">Metal-binding</keyword>
<protein>
    <recommendedName>
        <fullName evidence="2 8">Carbonic anhydrase</fullName>
        <ecNumber evidence="2 8">4.2.1.1</ecNumber>
    </recommendedName>
    <alternativeName>
        <fullName evidence="8">Carbonate dehydratase</fullName>
    </alternativeName>
</protein>
<evidence type="ECO:0000256" key="3">
    <source>
        <dbReference type="ARBA" id="ARBA00022723"/>
    </source>
</evidence>
<dbReference type="Pfam" id="PF00484">
    <property type="entry name" value="Pro_CA"/>
    <property type="match status" value="1"/>
</dbReference>
<dbReference type="EMBL" id="ML178814">
    <property type="protein sequence ID" value="TFL07422.1"/>
    <property type="molecule type" value="Genomic_DNA"/>
</dbReference>
<proteinExistence type="inferred from homology"/>
<accession>A0A5C3QZR0</accession>
<reference evidence="9 10" key="1">
    <citation type="journal article" date="2019" name="Nat. Ecol. Evol.">
        <title>Megaphylogeny resolves global patterns of mushroom evolution.</title>
        <authorList>
            <person name="Varga T."/>
            <person name="Krizsan K."/>
            <person name="Foldi C."/>
            <person name="Dima B."/>
            <person name="Sanchez-Garcia M."/>
            <person name="Sanchez-Ramirez S."/>
            <person name="Szollosi G.J."/>
            <person name="Szarkandi J.G."/>
            <person name="Papp V."/>
            <person name="Albert L."/>
            <person name="Andreopoulos W."/>
            <person name="Angelini C."/>
            <person name="Antonin V."/>
            <person name="Barry K.W."/>
            <person name="Bougher N.L."/>
            <person name="Buchanan P."/>
            <person name="Buyck B."/>
            <person name="Bense V."/>
            <person name="Catcheside P."/>
            <person name="Chovatia M."/>
            <person name="Cooper J."/>
            <person name="Damon W."/>
            <person name="Desjardin D."/>
            <person name="Finy P."/>
            <person name="Geml J."/>
            <person name="Haridas S."/>
            <person name="Hughes K."/>
            <person name="Justo A."/>
            <person name="Karasinski D."/>
            <person name="Kautmanova I."/>
            <person name="Kiss B."/>
            <person name="Kocsube S."/>
            <person name="Kotiranta H."/>
            <person name="LaButti K.M."/>
            <person name="Lechner B.E."/>
            <person name="Liimatainen K."/>
            <person name="Lipzen A."/>
            <person name="Lukacs Z."/>
            <person name="Mihaltcheva S."/>
            <person name="Morgado L.N."/>
            <person name="Niskanen T."/>
            <person name="Noordeloos M.E."/>
            <person name="Ohm R.A."/>
            <person name="Ortiz-Santana B."/>
            <person name="Ovrebo C."/>
            <person name="Racz N."/>
            <person name="Riley R."/>
            <person name="Savchenko A."/>
            <person name="Shiryaev A."/>
            <person name="Soop K."/>
            <person name="Spirin V."/>
            <person name="Szebenyi C."/>
            <person name="Tomsovsky M."/>
            <person name="Tulloss R.E."/>
            <person name="Uehling J."/>
            <person name="Grigoriev I.V."/>
            <person name="Vagvolgyi C."/>
            <person name="Papp T."/>
            <person name="Martin F.M."/>
            <person name="Miettinen O."/>
            <person name="Hibbett D.S."/>
            <person name="Nagy L.G."/>
        </authorList>
    </citation>
    <scope>NUCLEOTIDE SEQUENCE [LARGE SCALE GENOMIC DNA]</scope>
    <source>
        <strain evidence="9 10">CBS 309.79</strain>
    </source>
</reference>
<evidence type="ECO:0000256" key="4">
    <source>
        <dbReference type="ARBA" id="ARBA00022833"/>
    </source>
</evidence>
<dbReference type="PANTHER" id="PTHR11002:SF76">
    <property type="entry name" value="CARBONIC ANHYDRASE"/>
    <property type="match status" value="1"/>
</dbReference>
<evidence type="ECO:0000313" key="10">
    <source>
        <dbReference type="Proteomes" id="UP000305067"/>
    </source>
</evidence>
<dbReference type="Gene3D" id="3.40.1050.10">
    <property type="entry name" value="Carbonic anhydrase"/>
    <property type="match status" value="1"/>
</dbReference>